<evidence type="ECO:0000313" key="2">
    <source>
        <dbReference type="EMBL" id="KZP13683.1"/>
    </source>
</evidence>
<feature type="compositionally biased region" description="Low complexity" evidence="1">
    <location>
        <begin position="160"/>
        <end position="171"/>
    </location>
</feature>
<dbReference type="OrthoDB" id="3253416at2759"/>
<feature type="compositionally biased region" description="Acidic residues" evidence="1">
    <location>
        <begin position="180"/>
        <end position="198"/>
    </location>
</feature>
<dbReference type="AlphaFoldDB" id="A0A166CIB4"/>
<gene>
    <name evidence="2" type="ORF">FIBSPDRAFT_897230</name>
</gene>
<sequence length="198" mass="22074">MIWLHILVAKDLQLYALRRQQGKVSAESIDNLRAQVVQLIRSSMSSILKPGQKIVMCYVNFIVDIVEKFFIKIIDWPAGVPFIKPANIGDIDLLRRLVTAFKTGTTYWRPLTKLEKKKLKDEVKARKDTGVLAKKQCVNKCKANNTSNKENGSAPKCARTGNNGKGSSTGTFKSRQLIGSDEDSGGETESSDEDIRED</sequence>
<organism evidence="2 3">
    <name type="scientific">Athelia psychrophila</name>
    <dbReference type="NCBI Taxonomy" id="1759441"/>
    <lineage>
        <taxon>Eukaryota</taxon>
        <taxon>Fungi</taxon>
        <taxon>Dikarya</taxon>
        <taxon>Basidiomycota</taxon>
        <taxon>Agaricomycotina</taxon>
        <taxon>Agaricomycetes</taxon>
        <taxon>Agaricomycetidae</taxon>
        <taxon>Atheliales</taxon>
        <taxon>Atheliaceae</taxon>
        <taxon>Athelia</taxon>
    </lineage>
</organism>
<protein>
    <submittedName>
        <fullName evidence="2">Uncharacterized protein</fullName>
    </submittedName>
</protein>
<dbReference type="Proteomes" id="UP000076532">
    <property type="component" value="Unassembled WGS sequence"/>
</dbReference>
<proteinExistence type="predicted"/>
<evidence type="ECO:0000313" key="3">
    <source>
        <dbReference type="Proteomes" id="UP000076532"/>
    </source>
</evidence>
<keyword evidence="3" id="KW-1185">Reference proteome</keyword>
<name>A0A166CIB4_9AGAM</name>
<evidence type="ECO:0000256" key="1">
    <source>
        <dbReference type="SAM" id="MobiDB-lite"/>
    </source>
</evidence>
<feature type="region of interest" description="Disordered" evidence="1">
    <location>
        <begin position="143"/>
        <end position="198"/>
    </location>
</feature>
<reference evidence="2 3" key="1">
    <citation type="journal article" date="2016" name="Mol. Biol. Evol.">
        <title>Comparative Genomics of Early-Diverging Mushroom-Forming Fungi Provides Insights into the Origins of Lignocellulose Decay Capabilities.</title>
        <authorList>
            <person name="Nagy L.G."/>
            <person name="Riley R."/>
            <person name="Tritt A."/>
            <person name="Adam C."/>
            <person name="Daum C."/>
            <person name="Floudas D."/>
            <person name="Sun H."/>
            <person name="Yadav J.S."/>
            <person name="Pangilinan J."/>
            <person name="Larsson K.H."/>
            <person name="Matsuura K."/>
            <person name="Barry K."/>
            <person name="Labutti K."/>
            <person name="Kuo R."/>
            <person name="Ohm R.A."/>
            <person name="Bhattacharya S.S."/>
            <person name="Shirouzu T."/>
            <person name="Yoshinaga Y."/>
            <person name="Martin F.M."/>
            <person name="Grigoriev I.V."/>
            <person name="Hibbett D.S."/>
        </authorList>
    </citation>
    <scope>NUCLEOTIDE SEQUENCE [LARGE SCALE GENOMIC DNA]</scope>
    <source>
        <strain evidence="2 3">CBS 109695</strain>
    </source>
</reference>
<accession>A0A166CIB4</accession>
<dbReference type="EMBL" id="KV417629">
    <property type="protein sequence ID" value="KZP13683.1"/>
    <property type="molecule type" value="Genomic_DNA"/>
</dbReference>